<gene>
    <name evidence="1" type="ORF">HG543_24420</name>
</gene>
<keyword evidence="2" id="KW-1185">Reference proteome</keyword>
<proteinExistence type="predicted"/>
<dbReference type="SUPFAM" id="SSF50998">
    <property type="entry name" value="Quinoprotein alcohol dehydrogenase-like"/>
    <property type="match status" value="1"/>
</dbReference>
<sequence>MSGREGPVTGSRKGARASAKATRALSARPWPLTIAIAAALGLLIYTATTSLPYLISSPTADPHFGALNDCLSRALPAPRLGWAVSPDASRAAVYGPRGIAVCERGGASLHLDVTGTLAATFGGDNRLWVSAGGRLLREEQRALRPVGDFAPVSLAGHAGGVLALDEAGHLVSVASDGAVLGQTTVPGAAGWLTVGAAGTLAAVLTDGALRVYDARTLSPLPAEPPCAVDRLWWLDAPERMLIGCAPSGAPAFTLDLRAGTHAPAPRSPETPARRLFGRALYVQGCDGFPCTAPAP</sequence>
<dbReference type="Proteomes" id="UP000518300">
    <property type="component" value="Unassembled WGS sequence"/>
</dbReference>
<evidence type="ECO:0000313" key="2">
    <source>
        <dbReference type="Proteomes" id="UP000518300"/>
    </source>
</evidence>
<evidence type="ECO:0000313" key="1">
    <source>
        <dbReference type="EMBL" id="NMO17977.1"/>
    </source>
</evidence>
<protein>
    <submittedName>
        <fullName evidence="1">Uncharacterized protein</fullName>
    </submittedName>
</protein>
<reference evidence="1 2" key="1">
    <citation type="submission" date="2020-04" db="EMBL/GenBank/DDBJ databases">
        <title>Draft genome of Pyxidicoccus fallax type strain.</title>
        <authorList>
            <person name="Whitworth D.E."/>
        </authorList>
    </citation>
    <scope>NUCLEOTIDE SEQUENCE [LARGE SCALE GENOMIC DNA]</scope>
    <source>
        <strain evidence="1 2">DSM 14698</strain>
    </source>
</reference>
<comment type="caution">
    <text evidence="1">The sequence shown here is derived from an EMBL/GenBank/DDBJ whole genome shotgun (WGS) entry which is preliminary data.</text>
</comment>
<name>A0A848LJQ0_9BACT</name>
<dbReference type="AlphaFoldDB" id="A0A848LJQ0"/>
<dbReference type="InterPro" id="IPR011047">
    <property type="entry name" value="Quinoprotein_ADH-like_sf"/>
</dbReference>
<dbReference type="EMBL" id="JABBJJ010000117">
    <property type="protein sequence ID" value="NMO17977.1"/>
    <property type="molecule type" value="Genomic_DNA"/>
</dbReference>
<accession>A0A848LJQ0</accession>
<organism evidence="1 2">
    <name type="scientific">Pyxidicoccus fallax</name>
    <dbReference type="NCBI Taxonomy" id="394095"/>
    <lineage>
        <taxon>Bacteria</taxon>
        <taxon>Pseudomonadati</taxon>
        <taxon>Myxococcota</taxon>
        <taxon>Myxococcia</taxon>
        <taxon>Myxococcales</taxon>
        <taxon>Cystobacterineae</taxon>
        <taxon>Myxococcaceae</taxon>
        <taxon>Pyxidicoccus</taxon>
    </lineage>
</organism>